<protein>
    <submittedName>
        <fullName evidence="1">14610_t:CDS:1</fullName>
    </submittedName>
</protein>
<comment type="caution">
    <text evidence="1">The sequence shown here is derived from an EMBL/GenBank/DDBJ whole genome shotgun (WGS) entry which is preliminary data.</text>
</comment>
<gene>
    <name evidence="1" type="ORF">FMOSSE_LOCUS3873</name>
</gene>
<dbReference type="Proteomes" id="UP000789375">
    <property type="component" value="Unassembled WGS sequence"/>
</dbReference>
<evidence type="ECO:0000313" key="2">
    <source>
        <dbReference type="Proteomes" id="UP000789375"/>
    </source>
</evidence>
<sequence length="189" mass="20453">MGLDMWTFPSCMCSQVFYNSLVSCGNACNIPVDEPVKYESDCEIGNHPVNINGGGGQEFYNNLVSCGNACNIPVDEPIKYESDCEIGNHPVNINGGGGGDERVKIVHLIAHSQGYTIVVLVIRILRLELSYTGDQGCLSKLSVHAFSDLSRGFRNLGNQTIQDPAIMRGIINEISYVRFGATTGAASFK</sequence>
<evidence type="ECO:0000313" key="1">
    <source>
        <dbReference type="EMBL" id="CAG8497781.1"/>
    </source>
</evidence>
<name>A0A9N8ZJM3_FUNMO</name>
<accession>A0A9N8ZJM3</accession>
<dbReference type="AlphaFoldDB" id="A0A9N8ZJM3"/>
<organism evidence="1 2">
    <name type="scientific">Funneliformis mosseae</name>
    <name type="common">Endomycorrhizal fungus</name>
    <name type="synonym">Glomus mosseae</name>
    <dbReference type="NCBI Taxonomy" id="27381"/>
    <lineage>
        <taxon>Eukaryota</taxon>
        <taxon>Fungi</taxon>
        <taxon>Fungi incertae sedis</taxon>
        <taxon>Mucoromycota</taxon>
        <taxon>Glomeromycotina</taxon>
        <taxon>Glomeromycetes</taxon>
        <taxon>Glomerales</taxon>
        <taxon>Glomeraceae</taxon>
        <taxon>Funneliformis</taxon>
    </lineage>
</organism>
<reference evidence="1" key="1">
    <citation type="submission" date="2021-06" db="EMBL/GenBank/DDBJ databases">
        <authorList>
            <person name="Kallberg Y."/>
            <person name="Tangrot J."/>
            <person name="Rosling A."/>
        </authorList>
    </citation>
    <scope>NUCLEOTIDE SEQUENCE</scope>
    <source>
        <strain evidence="1">87-6 pot B 2015</strain>
    </source>
</reference>
<dbReference type="EMBL" id="CAJVPP010000614">
    <property type="protein sequence ID" value="CAG8497781.1"/>
    <property type="molecule type" value="Genomic_DNA"/>
</dbReference>
<proteinExistence type="predicted"/>
<keyword evidence="2" id="KW-1185">Reference proteome</keyword>